<dbReference type="PANTHER" id="PTHR44942">
    <property type="entry name" value="METHYLTRANSF_11 DOMAIN-CONTAINING PROTEIN"/>
    <property type="match status" value="1"/>
</dbReference>
<dbReference type="Gene3D" id="3.40.50.150">
    <property type="entry name" value="Vaccinia Virus protein VP39"/>
    <property type="match status" value="1"/>
</dbReference>
<evidence type="ECO:0000256" key="2">
    <source>
        <dbReference type="ARBA" id="ARBA00022679"/>
    </source>
</evidence>
<gene>
    <name evidence="3" type="ORF">CLV43_110127</name>
</gene>
<keyword evidence="2 3" id="KW-0808">Transferase</keyword>
<comment type="caution">
    <text evidence="3">The sequence shown here is derived from an EMBL/GenBank/DDBJ whole genome shotgun (WGS) entry which is preliminary data.</text>
</comment>
<dbReference type="Pfam" id="PF13489">
    <property type="entry name" value="Methyltransf_23"/>
    <property type="match status" value="1"/>
</dbReference>
<dbReference type="GO" id="GO:0032259">
    <property type="term" value="P:methylation"/>
    <property type="evidence" value="ECO:0007669"/>
    <property type="project" value="UniProtKB-KW"/>
</dbReference>
<name>A0A2T0SV79_9PSEU</name>
<dbReference type="RefSeq" id="WP_106191617.1">
    <property type="nucleotide sequence ID" value="NZ_PVTF01000010.1"/>
</dbReference>
<keyword evidence="4" id="KW-1185">Reference proteome</keyword>
<dbReference type="PANTHER" id="PTHR44942:SF4">
    <property type="entry name" value="METHYLTRANSFERASE TYPE 11 DOMAIN-CONTAINING PROTEIN"/>
    <property type="match status" value="1"/>
</dbReference>
<organism evidence="3 4">
    <name type="scientific">Umezawaea tangerina</name>
    <dbReference type="NCBI Taxonomy" id="84725"/>
    <lineage>
        <taxon>Bacteria</taxon>
        <taxon>Bacillati</taxon>
        <taxon>Actinomycetota</taxon>
        <taxon>Actinomycetes</taxon>
        <taxon>Pseudonocardiales</taxon>
        <taxon>Pseudonocardiaceae</taxon>
        <taxon>Umezawaea</taxon>
    </lineage>
</organism>
<protein>
    <submittedName>
        <fullName evidence="3">Methyltransferase family protein</fullName>
    </submittedName>
</protein>
<dbReference type="OrthoDB" id="9797252at2"/>
<accession>A0A2T0SV79</accession>
<dbReference type="AlphaFoldDB" id="A0A2T0SV79"/>
<dbReference type="EMBL" id="PVTF01000010">
    <property type="protein sequence ID" value="PRY37316.1"/>
    <property type="molecule type" value="Genomic_DNA"/>
</dbReference>
<dbReference type="SUPFAM" id="SSF53335">
    <property type="entry name" value="S-adenosyl-L-methionine-dependent methyltransferases"/>
    <property type="match status" value="1"/>
</dbReference>
<evidence type="ECO:0000313" key="3">
    <source>
        <dbReference type="EMBL" id="PRY37316.1"/>
    </source>
</evidence>
<dbReference type="CDD" id="cd02440">
    <property type="entry name" value="AdoMet_MTases"/>
    <property type="match status" value="1"/>
</dbReference>
<dbReference type="Proteomes" id="UP000239494">
    <property type="component" value="Unassembled WGS sequence"/>
</dbReference>
<proteinExistence type="predicted"/>
<sequence length="258" mass="27869">MPTVEPHRFRQVAESFGEDAARYDRTRPAYPEALIARIAAAGADVLDVGCGTGIEARQLRDAGCTVLGVEPDERMAEHARRSGLDVEVSTFETWDAAGRAFDVVAAGQAWHWVDPVAGAARALEVLRPGGLLVPFWHVFDPPAPVAEAVASVFQRVMPVPQAALPRRAMDAYDAMCAKAADGMREVGGFGEPERWSYEWERDYTREEWLDLLPTTGVLTRLPAAELAEVLDAAGAAIDGMGGGFTMRYTTVAVAAVRV</sequence>
<evidence type="ECO:0000256" key="1">
    <source>
        <dbReference type="ARBA" id="ARBA00022603"/>
    </source>
</evidence>
<reference evidence="3 4" key="1">
    <citation type="submission" date="2018-03" db="EMBL/GenBank/DDBJ databases">
        <title>Genomic Encyclopedia of Archaeal and Bacterial Type Strains, Phase II (KMG-II): from individual species to whole genera.</title>
        <authorList>
            <person name="Goeker M."/>
        </authorList>
    </citation>
    <scope>NUCLEOTIDE SEQUENCE [LARGE SCALE GENOMIC DNA]</scope>
    <source>
        <strain evidence="3 4">DSM 44720</strain>
    </source>
</reference>
<keyword evidence="1 3" id="KW-0489">Methyltransferase</keyword>
<dbReference type="GO" id="GO:0008168">
    <property type="term" value="F:methyltransferase activity"/>
    <property type="evidence" value="ECO:0007669"/>
    <property type="project" value="UniProtKB-KW"/>
</dbReference>
<dbReference type="InterPro" id="IPR029063">
    <property type="entry name" value="SAM-dependent_MTases_sf"/>
</dbReference>
<dbReference type="InterPro" id="IPR051052">
    <property type="entry name" value="Diverse_substrate_MTase"/>
</dbReference>
<evidence type="ECO:0000313" key="4">
    <source>
        <dbReference type="Proteomes" id="UP000239494"/>
    </source>
</evidence>